<reference evidence="7 8" key="1">
    <citation type="submission" date="2012-10" db="EMBL/GenBank/DDBJ databases">
        <title>Genome sequencing and analysis of entomopathogenic fungi Beauveria bassiana D1-5.</title>
        <authorList>
            <person name="Li Q."/>
            <person name="Wang L."/>
            <person name="Zhang Z."/>
            <person name="Wang Q."/>
            <person name="Ren J."/>
            <person name="Wang M."/>
            <person name="Xu W."/>
            <person name="Wang J."/>
            <person name="Lu Y."/>
            <person name="Du Q."/>
            <person name="Sun Z."/>
        </authorList>
    </citation>
    <scope>NUCLEOTIDE SEQUENCE [LARGE SCALE GENOMIC DNA]</scope>
    <source>
        <strain evidence="7 8">D1-5</strain>
    </source>
</reference>
<dbReference type="GO" id="GO:0008897">
    <property type="term" value="F:holo-[acyl-carrier-protein] synthase activity"/>
    <property type="evidence" value="ECO:0007669"/>
    <property type="project" value="InterPro"/>
</dbReference>
<feature type="domain" description="NADPH-dependent FMN reductase-like" evidence="6">
    <location>
        <begin position="244"/>
        <end position="386"/>
    </location>
</feature>
<dbReference type="Gene3D" id="3.90.470.20">
    <property type="entry name" value="4'-phosphopantetheinyl transferase domain"/>
    <property type="match status" value="1"/>
</dbReference>
<comment type="cofactor">
    <cofactor evidence="1">
        <name>FMN</name>
        <dbReference type="ChEBI" id="CHEBI:58210"/>
    </cofactor>
</comment>
<dbReference type="AlphaFoldDB" id="A0A0A2W2X4"/>
<dbReference type="STRING" id="1245745.A0A0A2W2X4"/>
<dbReference type="EMBL" id="ANFO01000065">
    <property type="protein sequence ID" value="KGQ12987.1"/>
    <property type="molecule type" value="Genomic_DNA"/>
</dbReference>
<comment type="caution">
    <text evidence="7">The sequence shown here is derived from an EMBL/GenBank/DDBJ whole genome shotgun (WGS) entry which is preliminary data.</text>
</comment>
<dbReference type="Pfam" id="PF03358">
    <property type="entry name" value="FMN_red"/>
    <property type="match status" value="1"/>
</dbReference>
<dbReference type="InterPro" id="IPR037143">
    <property type="entry name" value="4-PPantetheinyl_Trfase_dom_sf"/>
</dbReference>
<dbReference type="InterPro" id="IPR050712">
    <property type="entry name" value="NAD(P)H-dep_reductase"/>
</dbReference>
<dbReference type="InterPro" id="IPR005025">
    <property type="entry name" value="FMN_Rdtase-like_dom"/>
</dbReference>
<dbReference type="GO" id="GO:0016491">
    <property type="term" value="F:oxidoreductase activity"/>
    <property type="evidence" value="ECO:0007669"/>
    <property type="project" value="UniProtKB-KW"/>
</dbReference>
<keyword evidence="5" id="KW-0520">NAD</keyword>
<protein>
    <submittedName>
        <fullName evidence="7">Uncharacterized protein yieF</fullName>
    </submittedName>
</protein>
<dbReference type="PANTHER" id="PTHR30543">
    <property type="entry name" value="CHROMATE REDUCTASE"/>
    <property type="match status" value="1"/>
</dbReference>
<evidence type="ECO:0000256" key="4">
    <source>
        <dbReference type="ARBA" id="ARBA00023002"/>
    </source>
</evidence>
<dbReference type="GO" id="GO:0010181">
    <property type="term" value="F:FMN binding"/>
    <property type="evidence" value="ECO:0007669"/>
    <property type="project" value="TreeGrafter"/>
</dbReference>
<evidence type="ECO:0000313" key="7">
    <source>
        <dbReference type="EMBL" id="KGQ12987.1"/>
    </source>
</evidence>
<dbReference type="GO" id="GO:0005829">
    <property type="term" value="C:cytosol"/>
    <property type="evidence" value="ECO:0007669"/>
    <property type="project" value="TreeGrafter"/>
</dbReference>
<gene>
    <name evidence="7" type="ORF">BBAD15_g1234</name>
</gene>
<organism evidence="7 8">
    <name type="scientific">Beauveria bassiana D1-5</name>
    <dbReference type="NCBI Taxonomy" id="1245745"/>
    <lineage>
        <taxon>Eukaryota</taxon>
        <taxon>Fungi</taxon>
        <taxon>Dikarya</taxon>
        <taxon>Ascomycota</taxon>
        <taxon>Pezizomycotina</taxon>
        <taxon>Sordariomycetes</taxon>
        <taxon>Hypocreomycetidae</taxon>
        <taxon>Hypocreales</taxon>
        <taxon>Cordycipitaceae</taxon>
        <taxon>Beauveria</taxon>
    </lineage>
</organism>
<dbReference type="InterPro" id="IPR029039">
    <property type="entry name" value="Flavoprotein-like_sf"/>
</dbReference>
<name>A0A0A2W2X4_BEABA</name>
<dbReference type="FunFam" id="3.40.50.360:FF:000014">
    <property type="entry name" value="NADPH-dependent FMN reductase"/>
    <property type="match status" value="1"/>
</dbReference>
<dbReference type="Gene3D" id="3.40.50.360">
    <property type="match status" value="1"/>
</dbReference>
<evidence type="ECO:0000256" key="2">
    <source>
        <dbReference type="ARBA" id="ARBA00022630"/>
    </source>
</evidence>
<dbReference type="PANTHER" id="PTHR30543:SF21">
    <property type="entry name" value="NAD(P)H-DEPENDENT FMN REDUCTASE LOT6"/>
    <property type="match status" value="1"/>
</dbReference>
<proteinExistence type="predicted"/>
<evidence type="ECO:0000256" key="3">
    <source>
        <dbReference type="ARBA" id="ARBA00022643"/>
    </source>
</evidence>
<dbReference type="SUPFAM" id="SSF52218">
    <property type="entry name" value="Flavoproteins"/>
    <property type="match status" value="1"/>
</dbReference>
<evidence type="ECO:0000313" key="8">
    <source>
        <dbReference type="Proteomes" id="UP000030106"/>
    </source>
</evidence>
<dbReference type="HOGENOM" id="CLU_644028_0_0_1"/>
<keyword evidence="4" id="KW-0560">Oxidoreductase</keyword>
<keyword evidence="3" id="KW-0288">FMN</keyword>
<evidence type="ECO:0000256" key="5">
    <source>
        <dbReference type="ARBA" id="ARBA00023027"/>
    </source>
</evidence>
<dbReference type="Proteomes" id="UP000030106">
    <property type="component" value="Unassembled WGS sequence"/>
</dbReference>
<evidence type="ECO:0000256" key="1">
    <source>
        <dbReference type="ARBA" id="ARBA00001917"/>
    </source>
</evidence>
<accession>A0A0A2W2X4</accession>
<dbReference type="GO" id="GO:0000287">
    <property type="term" value="F:magnesium ion binding"/>
    <property type="evidence" value="ECO:0007669"/>
    <property type="project" value="InterPro"/>
</dbReference>
<sequence length="426" mass="46658">MATHFARWALNPPNLTSPRLSDEVLNAASLMPEHRRTRYLASRTLVAEMMFMLYGTQRLPQIITSTAGRPRFADAALPDFSIAYAGNMVGVLLATEGRCGLDMELRRSFQAPSPVVPPSQSSSSEITWINNQNDPNEARTQLHTLRRSILKLTDNPQTSLSTLQLLPGSGRLRVINEPHIEAISDAEDILIWGCTVAPGVERLKLWEFDGQQGWNALPDAEARSRSAQARIIRLTGVPMSDSLKIVTLLGSLRKGSFNAMVARTLPNIAPAGMQIDALPSIGDIPLYDADIQQEEGFPQSVEAIAEQIRQADGVVIVTPEYNYSVPGGLKNAIDWLSRLPEQPLAGKPVLIQTSSMGAIGGARCQYHLRQILVFLDAMVMNKPEFMGGVIQNKVDPQSGEVVDQSTLDHLTGQLTAFGDYIKRVKA</sequence>
<evidence type="ECO:0000259" key="6">
    <source>
        <dbReference type="Pfam" id="PF03358"/>
    </source>
</evidence>
<keyword evidence="2" id="KW-0285">Flavoprotein</keyword>